<gene>
    <name evidence="3" type="ORF">OFY17_03110</name>
</gene>
<feature type="domain" description="Periplasmic binding protein" evidence="2">
    <location>
        <begin position="78"/>
        <end position="318"/>
    </location>
</feature>
<evidence type="ECO:0000256" key="1">
    <source>
        <dbReference type="SAM" id="SignalP"/>
    </source>
</evidence>
<dbReference type="Gene3D" id="3.40.50.2300">
    <property type="match status" value="2"/>
</dbReference>
<feature type="signal peptide" evidence="1">
    <location>
        <begin position="1"/>
        <end position="23"/>
    </location>
</feature>
<reference evidence="3 4" key="1">
    <citation type="submission" date="2022-10" db="EMBL/GenBank/DDBJ databases">
        <title>Marinomonas transparenta sp. nov. and Marinomonas sargassi sp. nov., isolated from marine alga (Sargassum natans (L.) Gaillon).</title>
        <authorList>
            <person name="Wang Y."/>
        </authorList>
    </citation>
    <scope>NUCLEOTIDE SEQUENCE [LARGE SCALE GENOMIC DNA]</scope>
    <source>
        <strain evidence="3 4">C2222</strain>
    </source>
</reference>
<dbReference type="EMBL" id="JAOVZB010000001">
    <property type="protein sequence ID" value="MCV2401867.1"/>
    <property type="molecule type" value="Genomic_DNA"/>
</dbReference>
<evidence type="ECO:0000313" key="3">
    <source>
        <dbReference type="EMBL" id="MCV2401867.1"/>
    </source>
</evidence>
<protein>
    <submittedName>
        <fullName evidence="3">Substrate-binding domain-containing protein</fullName>
    </submittedName>
</protein>
<dbReference type="InterPro" id="IPR025997">
    <property type="entry name" value="SBP_2_dom"/>
</dbReference>
<dbReference type="Pfam" id="PF13407">
    <property type="entry name" value="Peripla_BP_4"/>
    <property type="match status" value="1"/>
</dbReference>
<feature type="chain" id="PRO_5046546963" evidence="1">
    <location>
        <begin position="24"/>
        <end position="373"/>
    </location>
</feature>
<proteinExistence type="predicted"/>
<organism evidence="3 4">
    <name type="scientific">Marinomonas sargassi</name>
    <dbReference type="NCBI Taxonomy" id="2984494"/>
    <lineage>
        <taxon>Bacteria</taxon>
        <taxon>Pseudomonadati</taxon>
        <taxon>Pseudomonadota</taxon>
        <taxon>Gammaproteobacteria</taxon>
        <taxon>Oceanospirillales</taxon>
        <taxon>Oceanospirillaceae</taxon>
        <taxon>Marinomonas</taxon>
    </lineage>
</organism>
<dbReference type="Proteomes" id="UP001209713">
    <property type="component" value="Unassembled WGS sequence"/>
</dbReference>
<keyword evidence="1" id="KW-0732">Signal</keyword>
<comment type="caution">
    <text evidence="3">The sequence shown here is derived from an EMBL/GenBank/DDBJ whole genome shotgun (WGS) entry which is preliminary data.</text>
</comment>
<dbReference type="InterPro" id="IPR028082">
    <property type="entry name" value="Peripla_BP_I"/>
</dbReference>
<name>A0ABT2YPR3_9GAMM</name>
<sequence>MKIPKLFVLLAIFLTSFSSYTMANDYETDFLELAKKKVEAAIQSNQTWDGPKSGPQILQNKSVFFVASDLRNGGVYGVAKGISEAATHLDWQLKFFDGRGSAVRQGALIREAISLKPDGIVLGGIDALRHKDILKLAEQLNVVVVGWHASELAGENKELGLYTNITTDPLEVAEVAALLAIVNTEGQAKTVIFTDPNYKIASIKAQKLADTIRLCRTCSVLDIQPLALDKIAQSMPKTLNDLWSKYGNEITHILTINDLYIDYATPFLESRLEQRKKIPANISAGDGSEAAYQRIYQQDFQLATVPEPLYLHGWQIMDELNRAFNAYPPSGYSTPVHLVTPNNVDELISSKNTGVYDPKNGYRETYLNIWSGK</sequence>
<accession>A0ABT2YPR3</accession>
<keyword evidence="4" id="KW-1185">Reference proteome</keyword>
<dbReference type="SUPFAM" id="SSF53822">
    <property type="entry name" value="Periplasmic binding protein-like I"/>
    <property type="match status" value="1"/>
</dbReference>
<evidence type="ECO:0000259" key="2">
    <source>
        <dbReference type="Pfam" id="PF13407"/>
    </source>
</evidence>
<evidence type="ECO:0000313" key="4">
    <source>
        <dbReference type="Proteomes" id="UP001209713"/>
    </source>
</evidence>
<dbReference type="RefSeq" id="WP_263529240.1">
    <property type="nucleotide sequence ID" value="NZ_JAOVZB010000001.1"/>
</dbReference>